<dbReference type="OrthoDB" id="3945418at2759"/>
<dbReference type="VEuPathDB" id="FungiDB:A9K55_008915"/>
<dbReference type="InterPro" id="IPR050121">
    <property type="entry name" value="Cytochrome_P450_monoxygenase"/>
</dbReference>
<dbReference type="EMBL" id="CP023324">
    <property type="protein sequence ID" value="ATY63525.1"/>
    <property type="molecule type" value="Genomic_DNA"/>
</dbReference>
<keyword evidence="9" id="KW-0812">Transmembrane</keyword>
<dbReference type="PRINTS" id="PR00385">
    <property type="entry name" value="P450"/>
</dbReference>
<evidence type="ECO:0000256" key="3">
    <source>
        <dbReference type="ARBA" id="ARBA00022617"/>
    </source>
</evidence>
<keyword evidence="3 7" id="KW-0349">Heme</keyword>
<evidence type="ECO:0000256" key="7">
    <source>
        <dbReference type="PIRSR" id="PIRSR602403-1"/>
    </source>
</evidence>
<feature type="binding site" description="axial binding residue" evidence="7">
    <location>
        <position position="440"/>
    </location>
    <ligand>
        <name>heme</name>
        <dbReference type="ChEBI" id="CHEBI:30413"/>
    </ligand>
    <ligandPart>
        <name>Fe</name>
        <dbReference type="ChEBI" id="CHEBI:18248"/>
    </ligandPart>
</feature>
<dbReference type="PROSITE" id="PS00086">
    <property type="entry name" value="CYTOCHROME_P450"/>
    <property type="match status" value="1"/>
</dbReference>
<dbReference type="PANTHER" id="PTHR24305:SF166">
    <property type="entry name" value="CYTOCHROME P450 12A4, MITOCHONDRIAL-RELATED"/>
    <property type="match status" value="1"/>
</dbReference>
<keyword evidence="5 7" id="KW-0408">Iron</keyword>
<dbReference type="PANTHER" id="PTHR24305">
    <property type="entry name" value="CYTOCHROME P450"/>
    <property type="match status" value="1"/>
</dbReference>
<dbReference type="GO" id="GO:0016705">
    <property type="term" value="F:oxidoreductase activity, acting on paired donors, with incorporation or reduction of molecular oxygen"/>
    <property type="evidence" value="ECO:0007669"/>
    <property type="project" value="InterPro"/>
</dbReference>
<keyword evidence="8" id="KW-0560">Oxidoreductase</keyword>
<evidence type="ECO:0000256" key="4">
    <source>
        <dbReference type="ARBA" id="ARBA00022723"/>
    </source>
</evidence>
<evidence type="ECO:0000256" key="2">
    <source>
        <dbReference type="ARBA" id="ARBA00010617"/>
    </source>
</evidence>
<dbReference type="GO" id="GO:0020037">
    <property type="term" value="F:heme binding"/>
    <property type="evidence" value="ECO:0007669"/>
    <property type="project" value="InterPro"/>
</dbReference>
<evidence type="ECO:0000256" key="9">
    <source>
        <dbReference type="SAM" id="Phobius"/>
    </source>
</evidence>
<dbReference type="GO" id="GO:0004497">
    <property type="term" value="F:monooxygenase activity"/>
    <property type="evidence" value="ECO:0007669"/>
    <property type="project" value="UniProtKB-KW"/>
</dbReference>
<dbReference type="InterPro" id="IPR036396">
    <property type="entry name" value="Cyt_P450_sf"/>
</dbReference>
<keyword evidence="4 7" id="KW-0479">Metal-binding</keyword>
<dbReference type="PRINTS" id="PR00465">
    <property type="entry name" value="EP450IV"/>
</dbReference>
<dbReference type="Pfam" id="PF00067">
    <property type="entry name" value="p450"/>
    <property type="match status" value="1"/>
</dbReference>
<reference evidence="10 11" key="1">
    <citation type="journal article" date="2017" name="BMC Genomics">
        <title>Chromosome level assembly and secondary metabolite potential of the parasitic fungus Cordyceps militaris.</title>
        <authorList>
            <person name="Kramer G.J."/>
            <person name="Nodwell J.R."/>
        </authorList>
    </citation>
    <scope>NUCLEOTIDE SEQUENCE [LARGE SCALE GENOMIC DNA]</scope>
    <source>
        <strain evidence="10 11">ATCC 34164</strain>
    </source>
</reference>
<dbReference type="Gene3D" id="1.10.630.10">
    <property type="entry name" value="Cytochrome P450"/>
    <property type="match status" value="1"/>
</dbReference>
<evidence type="ECO:0000313" key="11">
    <source>
        <dbReference type="Proteomes" id="UP000323067"/>
    </source>
</evidence>
<keyword evidence="9" id="KW-1133">Transmembrane helix</keyword>
<dbReference type="Proteomes" id="UP000323067">
    <property type="component" value="Chromosome vii"/>
</dbReference>
<evidence type="ECO:0000256" key="8">
    <source>
        <dbReference type="RuleBase" id="RU000461"/>
    </source>
</evidence>
<dbReference type="InterPro" id="IPR001128">
    <property type="entry name" value="Cyt_P450"/>
</dbReference>
<sequence>MLLDDIFPCALGLVALCIAVVVVYRLTLHPLARVPGPVLAAATGAYEAYFQLIKDGGGRYWVEIDRLHDIYGPIVRINPWEVHIKDADWNDVYKLSARAAKPWWYYKSFGTALSTATTESDQLHRVHRQPLQAWFSSQNVADNVPKVQATIEKLHDRLARASPGRVVSLSDAYRALALDVTTIFAFRQPFGGLDHPDFGRDFNQAVKSYSRIGLLNRYFFGLPLWLLQSLPQPISNRISPKASQVFIATVRNCAKSFFNKPIAPDEGPQDVVQCIRVADMPETQKSFVRVFSECRGVILAGNETSATVLTSVTYHALANPDIGARLRRELQDARDAKGASLAYQELRALPYLTGVINEALRTCNAVSGRLTRCSDVADFQYQQYFLPRGTYISISINNTHMDPAIFAQPDSFDPDRWLRPADCKRLAKHLQPWGRGARLCVGKELAYTDLYLTVARMFGPECGFRFRLFETERSDWDAFGDYFGPMPRPGGRGLRVVVEPNSKEAQ</sequence>
<dbReference type="AlphaFoldDB" id="A0A2H4SK97"/>
<gene>
    <name evidence="10" type="ORF">A9K55_008915</name>
</gene>
<accession>A0A2H4SK97</accession>
<dbReference type="GO" id="GO:0005506">
    <property type="term" value="F:iron ion binding"/>
    <property type="evidence" value="ECO:0007669"/>
    <property type="project" value="InterPro"/>
</dbReference>
<proteinExistence type="inferred from homology"/>
<feature type="transmembrane region" description="Helical" evidence="9">
    <location>
        <begin position="6"/>
        <end position="24"/>
    </location>
</feature>
<dbReference type="InterPro" id="IPR002403">
    <property type="entry name" value="Cyt_P450_E_grp-IV"/>
</dbReference>
<dbReference type="InterPro" id="IPR017972">
    <property type="entry name" value="Cyt_P450_CS"/>
</dbReference>
<evidence type="ECO:0000256" key="6">
    <source>
        <dbReference type="ARBA" id="ARBA00023033"/>
    </source>
</evidence>
<comment type="cofactor">
    <cofactor evidence="1 7">
        <name>heme</name>
        <dbReference type="ChEBI" id="CHEBI:30413"/>
    </cofactor>
</comment>
<dbReference type="VEuPathDB" id="FungiDB:CCM_08662"/>
<name>A0A2H4SK97_CORMI</name>
<dbReference type="SUPFAM" id="SSF48264">
    <property type="entry name" value="Cytochrome P450"/>
    <property type="match status" value="1"/>
</dbReference>
<evidence type="ECO:0000256" key="5">
    <source>
        <dbReference type="ARBA" id="ARBA00023004"/>
    </source>
</evidence>
<dbReference type="CDD" id="cd11062">
    <property type="entry name" value="CYP58-like"/>
    <property type="match status" value="1"/>
</dbReference>
<keyword evidence="6 8" id="KW-0503">Monooxygenase</keyword>
<comment type="similarity">
    <text evidence="2 8">Belongs to the cytochrome P450 family.</text>
</comment>
<evidence type="ECO:0000256" key="1">
    <source>
        <dbReference type="ARBA" id="ARBA00001971"/>
    </source>
</evidence>
<evidence type="ECO:0000313" key="10">
    <source>
        <dbReference type="EMBL" id="ATY63525.1"/>
    </source>
</evidence>
<organism evidence="10 11">
    <name type="scientific">Cordyceps militaris</name>
    <name type="common">Caterpillar fungus</name>
    <name type="synonym">Clavaria militaris</name>
    <dbReference type="NCBI Taxonomy" id="73501"/>
    <lineage>
        <taxon>Eukaryota</taxon>
        <taxon>Fungi</taxon>
        <taxon>Dikarya</taxon>
        <taxon>Ascomycota</taxon>
        <taxon>Pezizomycotina</taxon>
        <taxon>Sordariomycetes</taxon>
        <taxon>Hypocreomycetidae</taxon>
        <taxon>Hypocreales</taxon>
        <taxon>Cordycipitaceae</taxon>
        <taxon>Cordyceps</taxon>
    </lineage>
</organism>
<protein>
    <submittedName>
        <fullName evidence="10">Cytochrome P450</fullName>
    </submittedName>
</protein>
<keyword evidence="9" id="KW-0472">Membrane</keyword>